<proteinExistence type="predicted"/>
<dbReference type="Proteomes" id="UP000789759">
    <property type="component" value="Unassembled WGS sequence"/>
</dbReference>
<accession>A0A9N9JTN1</accession>
<protein>
    <submittedName>
        <fullName evidence="1">22597_t:CDS:1</fullName>
    </submittedName>
</protein>
<gene>
    <name evidence="1" type="ORF">CPELLU_LOCUS17031</name>
</gene>
<keyword evidence="2" id="KW-1185">Reference proteome</keyword>
<evidence type="ECO:0000313" key="1">
    <source>
        <dbReference type="EMBL" id="CAG8791403.1"/>
    </source>
</evidence>
<feature type="non-terminal residue" evidence="1">
    <location>
        <position position="1"/>
    </location>
</feature>
<organism evidence="1 2">
    <name type="scientific">Cetraspora pellucida</name>
    <dbReference type="NCBI Taxonomy" id="1433469"/>
    <lineage>
        <taxon>Eukaryota</taxon>
        <taxon>Fungi</taxon>
        <taxon>Fungi incertae sedis</taxon>
        <taxon>Mucoromycota</taxon>
        <taxon>Glomeromycotina</taxon>
        <taxon>Glomeromycetes</taxon>
        <taxon>Diversisporales</taxon>
        <taxon>Gigasporaceae</taxon>
        <taxon>Cetraspora</taxon>
    </lineage>
</organism>
<evidence type="ECO:0000313" key="2">
    <source>
        <dbReference type="Proteomes" id="UP000789759"/>
    </source>
</evidence>
<comment type="caution">
    <text evidence="1">The sequence shown here is derived from an EMBL/GenBank/DDBJ whole genome shotgun (WGS) entry which is preliminary data.</text>
</comment>
<reference evidence="1" key="1">
    <citation type="submission" date="2021-06" db="EMBL/GenBank/DDBJ databases">
        <authorList>
            <person name="Kallberg Y."/>
            <person name="Tangrot J."/>
            <person name="Rosling A."/>
        </authorList>
    </citation>
    <scope>NUCLEOTIDE SEQUENCE</scope>
    <source>
        <strain evidence="1">FL966</strain>
    </source>
</reference>
<dbReference type="OrthoDB" id="2426808at2759"/>
<name>A0A9N9JTN1_9GLOM</name>
<sequence>MDSDEDFTTSINTFNTIIDFDNIVTSSSAMGMQDDLEDNEFITPLNNFGTHWTGFLHSKQVKNTKSHRYNAKSNDKILYIQKINKKNSENISKSYLDEDIDISSKKRKAILTDFFNKASISLDKINELHTLLLQLLIY</sequence>
<dbReference type="EMBL" id="CAJVQA010027274">
    <property type="protein sequence ID" value="CAG8791403.1"/>
    <property type="molecule type" value="Genomic_DNA"/>
</dbReference>
<dbReference type="AlphaFoldDB" id="A0A9N9JTN1"/>